<dbReference type="EMBL" id="MGGL01000017">
    <property type="protein sequence ID" value="OGM26001.1"/>
    <property type="molecule type" value="Genomic_DNA"/>
</dbReference>
<protein>
    <submittedName>
        <fullName evidence="2">Uncharacterized protein</fullName>
    </submittedName>
</protein>
<proteinExistence type="predicted"/>
<gene>
    <name evidence="2" type="ORF">A2628_00445</name>
</gene>
<reference evidence="2 3" key="1">
    <citation type="journal article" date="2016" name="Nat. Commun.">
        <title>Thousands of microbial genomes shed light on interconnected biogeochemical processes in an aquifer system.</title>
        <authorList>
            <person name="Anantharaman K."/>
            <person name="Brown C.T."/>
            <person name="Hug L.A."/>
            <person name="Sharon I."/>
            <person name="Castelle C.J."/>
            <person name="Probst A.J."/>
            <person name="Thomas B.C."/>
            <person name="Singh A."/>
            <person name="Wilkins M.J."/>
            <person name="Karaoz U."/>
            <person name="Brodie E.L."/>
            <person name="Williams K.H."/>
            <person name="Hubbard S.S."/>
            <person name="Banfield J.F."/>
        </authorList>
    </citation>
    <scope>NUCLEOTIDE SEQUENCE [LARGE SCALE GENOMIC DNA]</scope>
</reference>
<dbReference type="Proteomes" id="UP000179221">
    <property type="component" value="Unassembled WGS sequence"/>
</dbReference>
<comment type="caution">
    <text evidence="2">The sequence shown here is derived from an EMBL/GenBank/DDBJ whole genome shotgun (WGS) entry which is preliminary data.</text>
</comment>
<evidence type="ECO:0000313" key="3">
    <source>
        <dbReference type="Proteomes" id="UP000179221"/>
    </source>
</evidence>
<keyword evidence="1" id="KW-0472">Membrane</keyword>
<evidence type="ECO:0000313" key="2">
    <source>
        <dbReference type="EMBL" id="OGM26001.1"/>
    </source>
</evidence>
<evidence type="ECO:0000256" key="1">
    <source>
        <dbReference type="SAM" id="Phobius"/>
    </source>
</evidence>
<organism evidence="2 3">
    <name type="scientific">Candidatus Woesebacteria bacterium RIFCSPHIGHO2_01_FULL_40_22</name>
    <dbReference type="NCBI Taxonomy" id="1802499"/>
    <lineage>
        <taxon>Bacteria</taxon>
        <taxon>Candidatus Woeseibacteriota</taxon>
    </lineage>
</organism>
<sequence>MNLDKISSALTIWDIVKVAFGFLVLFFGFLIIFWRSIKVFFRLGRNLGRKVFVFCPPGGNRNSGTNKNMERELIVLRNSGYFEVPKQPITDFNSIDVVDIEKAGVIVLGYHQEMKNFNEFVDLVRHVGKPLIIYTFELGYQLKEEHRKKVKGYKWYVLSSMPLRLVSDLFAVMASYKYEQERN</sequence>
<keyword evidence="1" id="KW-0812">Transmembrane</keyword>
<name>A0A1F7YF95_9BACT</name>
<dbReference type="AlphaFoldDB" id="A0A1F7YF95"/>
<keyword evidence="1" id="KW-1133">Transmembrane helix</keyword>
<feature type="transmembrane region" description="Helical" evidence="1">
    <location>
        <begin position="12"/>
        <end position="34"/>
    </location>
</feature>
<accession>A0A1F7YF95</accession>